<keyword evidence="1" id="KW-0175">Coiled coil</keyword>
<organism evidence="2 3">
    <name type="scientific">Modicella reniformis</name>
    <dbReference type="NCBI Taxonomy" id="1440133"/>
    <lineage>
        <taxon>Eukaryota</taxon>
        <taxon>Fungi</taxon>
        <taxon>Fungi incertae sedis</taxon>
        <taxon>Mucoromycota</taxon>
        <taxon>Mortierellomycotina</taxon>
        <taxon>Mortierellomycetes</taxon>
        <taxon>Mortierellales</taxon>
        <taxon>Mortierellaceae</taxon>
        <taxon>Modicella</taxon>
    </lineage>
</organism>
<evidence type="ECO:0000313" key="3">
    <source>
        <dbReference type="Proteomes" id="UP000749646"/>
    </source>
</evidence>
<dbReference type="AlphaFoldDB" id="A0A9P6M9F4"/>
<evidence type="ECO:0000256" key="1">
    <source>
        <dbReference type="SAM" id="Coils"/>
    </source>
</evidence>
<protein>
    <submittedName>
        <fullName evidence="2">Uncharacterized protein</fullName>
    </submittedName>
</protein>
<gene>
    <name evidence="2" type="ORF">BGZ65_003025</name>
</gene>
<accession>A0A9P6M9F4</accession>
<sequence length="524" mass="59743">MNNDSDKPPSQAFRNPSTLKVANIPTVIDPKTGRPIILWRDIQAAFEKAKAVWNGESLVPLMIDENLEQVIPLRIAYHPGVVFDVVADTTEQIICTGEDVHPSQFSSAGKESKEHDNQLNQTAAALHISDNATNHTTSNQTTIMHSLNQNLELLEDEMTKHKELQQQIVQILELQQHTSQELLKVQVLQQHTSQEFHMMQESQQTGQELLRKQEEMRQMQQRALDRLANIQTSVQAVLTQTYELHEYPIPRLFIVLPKAVGLREKFKSPLSEQFRLYFLCECGTHTMVEDSRTPHEVHLAKHEGYDLEQPTKFFERYGPYVLTLMNMVKYGIVAAGLVVPSLASLKIVEGLDGAQKHLEYLKKNIVSLVDDTINFLQDIKSNNEAGSELITGSSEFDQLEALEGADLRQLESYLRIKDQGRVLGNLYRIITPEGHVKWVCFDHYRVSYRESSKRQLRDIVEVNNGRFIEEKGRIEIKISSSVLARQFYDAMIKSGSIQELDITLEWDATMGDLRILSKAITKAN</sequence>
<feature type="non-terminal residue" evidence="2">
    <location>
        <position position="1"/>
    </location>
</feature>
<keyword evidence="3" id="KW-1185">Reference proteome</keyword>
<reference evidence="2" key="1">
    <citation type="journal article" date="2020" name="Fungal Divers.">
        <title>Resolving the Mortierellaceae phylogeny through synthesis of multi-gene phylogenetics and phylogenomics.</title>
        <authorList>
            <person name="Vandepol N."/>
            <person name="Liber J."/>
            <person name="Desiro A."/>
            <person name="Na H."/>
            <person name="Kennedy M."/>
            <person name="Barry K."/>
            <person name="Grigoriev I.V."/>
            <person name="Miller A.N."/>
            <person name="O'Donnell K."/>
            <person name="Stajich J.E."/>
            <person name="Bonito G."/>
        </authorList>
    </citation>
    <scope>NUCLEOTIDE SEQUENCE</scope>
    <source>
        <strain evidence="2">MES-2147</strain>
    </source>
</reference>
<dbReference type="EMBL" id="JAAAHW010003599">
    <property type="protein sequence ID" value="KAF9982300.1"/>
    <property type="molecule type" value="Genomic_DNA"/>
</dbReference>
<proteinExistence type="predicted"/>
<evidence type="ECO:0000313" key="2">
    <source>
        <dbReference type="EMBL" id="KAF9982300.1"/>
    </source>
</evidence>
<comment type="caution">
    <text evidence="2">The sequence shown here is derived from an EMBL/GenBank/DDBJ whole genome shotgun (WGS) entry which is preliminary data.</text>
</comment>
<feature type="coiled-coil region" evidence="1">
    <location>
        <begin position="144"/>
        <end position="174"/>
    </location>
</feature>
<dbReference type="Proteomes" id="UP000749646">
    <property type="component" value="Unassembled WGS sequence"/>
</dbReference>
<name>A0A9P6M9F4_9FUNG</name>
<dbReference type="OrthoDB" id="546350at2759"/>
<feature type="coiled-coil region" evidence="1">
    <location>
        <begin position="202"/>
        <end position="230"/>
    </location>
</feature>